<sequence length="217" mass="24067">MNTTFRPALLVIDMQYDFVHGSLAVEGGHSIIDTVNLLLALPFVAKIASKDYHPPNHISFAETHQKPVFSKIRLLHPDGGEESLEQVLWPVHCVADTPGSEFVEGLHSGALTSIVHKGTHPSIEMYSAFRDPWHLENTVLPSVLESHGVTDVFIVGIAGDYCVKSTALDAVDFGYKTWVVRDAVRSVSFEGTEWTDMQLKGVRIVDSEEVKRMIRDS</sequence>
<keyword evidence="4" id="KW-0378">Hydrolase</keyword>
<dbReference type="EC" id="3.5.1.19" evidence="6"/>
<dbReference type="InterPro" id="IPR000868">
    <property type="entry name" value="Isochorismatase-like_dom"/>
</dbReference>
<evidence type="ECO:0000259" key="8">
    <source>
        <dbReference type="Pfam" id="PF00857"/>
    </source>
</evidence>
<reference evidence="9" key="1">
    <citation type="submission" date="2021-02" db="EMBL/GenBank/DDBJ databases">
        <authorList>
            <person name="Nieuwenhuis M."/>
            <person name="Van De Peppel L.J.J."/>
        </authorList>
    </citation>
    <scope>NUCLEOTIDE SEQUENCE</scope>
    <source>
        <strain evidence="9">D49</strain>
    </source>
</reference>
<proteinExistence type="inferred from homology"/>
<evidence type="ECO:0000313" key="10">
    <source>
        <dbReference type="Proteomes" id="UP000717328"/>
    </source>
</evidence>
<dbReference type="AlphaFoldDB" id="A0A9P7FWK7"/>
<reference evidence="9" key="2">
    <citation type="submission" date="2021-10" db="EMBL/GenBank/DDBJ databases">
        <title>Phylogenomics reveals ancestral predisposition of the termite-cultivated fungus Termitomyces towards a domesticated lifestyle.</title>
        <authorList>
            <person name="Auxier B."/>
            <person name="Grum-Grzhimaylo A."/>
            <person name="Cardenas M.E."/>
            <person name="Lodge J.D."/>
            <person name="Laessoe T."/>
            <person name="Pedersen O."/>
            <person name="Smith M.E."/>
            <person name="Kuyper T.W."/>
            <person name="Franco-Molano E.A."/>
            <person name="Baroni T.J."/>
            <person name="Aanen D.K."/>
        </authorList>
    </citation>
    <scope>NUCLEOTIDE SEQUENCE</scope>
    <source>
        <strain evidence="9">D49</strain>
    </source>
</reference>
<dbReference type="SUPFAM" id="SSF52499">
    <property type="entry name" value="Isochorismatase-like hydrolases"/>
    <property type="match status" value="1"/>
</dbReference>
<keyword evidence="10" id="KW-1185">Reference proteome</keyword>
<dbReference type="Proteomes" id="UP000717328">
    <property type="component" value="Unassembled WGS sequence"/>
</dbReference>
<dbReference type="Pfam" id="PF00857">
    <property type="entry name" value="Isochorismatase"/>
    <property type="match status" value="1"/>
</dbReference>
<dbReference type="InterPro" id="IPR036380">
    <property type="entry name" value="Isochorismatase-like_sf"/>
</dbReference>
<comment type="similarity">
    <text evidence="1">Belongs to the isochorismatase family.</text>
</comment>
<dbReference type="GO" id="GO:0019363">
    <property type="term" value="P:pyridine nucleotide biosynthetic process"/>
    <property type="evidence" value="ECO:0007669"/>
    <property type="project" value="UniProtKB-KW"/>
</dbReference>
<dbReference type="EMBL" id="JABCKI010005914">
    <property type="protein sequence ID" value="KAG5636595.1"/>
    <property type="molecule type" value="Genomic_DNA"/>
</dbReference>
<evidence type="ECO:0000256" key="5">
    <source>
        <dbReference type="ARBA" id="ARBA00037900"/>
    </source>
</evidence>
<dbReference type="PANTHER" id="PTHR11080">
    <property type="entry name" value="PYRAZINAMIDASE/NICOTINAMIDASE"/>
    <property type="match status" value="1"/>
</dbReference>
<comment type="pathway">
    <text evidence="5">Cofactor biosynthesis; nicotinate biosynthesis; nicotinate from nicotinamide: step 1/1.</text>
</comment>
<evidence type="ECO:0000256" key="1">
    <source>
        <dbReference type="ARBA" id="ARBA00006336"/>
    </source>
</evidence>
<dbReference type="PANTHER" id="PTHR11080:SF2">
    <property type="entry name" value="LD05707P"/>
    <property type="match status" value="1"/>
</dbReference>
<keyword evidence="2" id="KW-0662">Pyridine nucleotide biosynthesis</keyword>
<evidence type="ECO:0000256" key="2">
    <source>
        <dbReference type="ARBA" id="ARBA00022642"/>
    </source>
</evidence>
<name>A0A9P7FWK7_9AGAR</name>
<evidence type="ECO:0000256" key="6">
    <source>
        <dbReference type="ARBA" id="ARBA00039017"/>
    </source>
</evidence>
<evidence type="ECO:0000313" key="9">
    <source>
        <dbReference type="EMBL" id="KAG5636595.1"/>
    </source>
</evidence>
<gene>
    <name evidence="9" type="ORF">H0H81_007535</name>
</gene>
<dbReference type="GO" id="GO:0008936">
    <property type="term" value="F:nicotinamidase activity"/>
    <property type="evidence" value="ECO:0007669"/>
    <property type="project" value="UniProtKB-EC"/>
</dbReference>
<organism evidence="9 10">
    <name type="scientific">Sphagnurus paluster</name>
    <dbReference type="NCBI Taxonomy" id="117069"/>
    <lineage>
        <taxon>Eukaryota</taxon>
        <taxon>Fungi</taxon>
        <taxon>Dikarya</taxon>
        <taxon>Basidiomycota</taxon>
        <taxon>Agaricomycotina</taxon>
        <taxon>Agaricomycetes</taxon>
        <taxon>Agaricomycetidae</taxon>
        <taxon>Agaricales</taxon>
        <taxon>Tricholomatineae</taxon>
        <taxon>Lyophyllaceae</taxon>
        <taxon>Sphagnurus</taxon>
    </lineage>
</organism>
<dbReference type="Gene3D" id="3.40.50.850">
    <property type="entry name" value="Isochorismatase-like"/>
    <property type="match status" value="1"/>
</dbReference>
<accession>A0A9P7FWK7</accession>
<evidence type="ECO:0000256" key="4">
    <source>
        <dbReference type="ARBA" id="ARBA00022801"/>
    </source>
</evidence>
<evidence type="ECO:0000256" key="3">
    <source>
        <dbReference type="ARBA" id="ARBA00022723"/>
    </source>
</evidence>
<protein>
    <recommendedName>
        <fullName evidence="6">nicotinamidase</fullName>
        <ecNumber evidence="6">3.5.1.19</ecNumber>
    </recommendedName>
    <alternativeName>
        <fullName evidence="7">Nicotinamide deamidase</fullName>
    </alternativeName>
</protein>
<dbReference type="GO" id="GO:0046872">
    <property type="term" value="F:metal ion binding"/>
    <property type="evidence" value="ECO:0007669"/>
    <property type="project" value="UniProtKB-KW"/>
</dbReference>
<keyword evidence="3" id="KW-0479">Metal-binding</keyword>
<dbReference type="InterPro" id="IPR052347">
    <property type="entry name" value="Isochorismatase_Nicotinamidase"/>
</dbReference>
<dbReference type="OrthoDB" id="1739143at2759"/>
<feature type="domain" description="Isochorismatase-like" evidence="8">
    <location>
        <begin position="8"/>
        <end position="208"/>
    </location>
</feature>
<comment type="caution">
    <text evidence="9">The sequence shown here is derived from an EMBL/GenBank/DDBJ whole genome shotgun (WGS) entry which is preliminary data.</text>
</comment>
<evidence type="ECO:0000256" key="7">
    <source>
        <dbReference type="ARBA" id="ARBA00043224"/>
    </source>
</evidence>